<dbReference type="SUPFAM" id="SSF52047">
    <property type="entry name" value="RNI-like"/>
    <property type="match status" value="1"/>
</dbReference>
<keyword evidence="1" id="KW-0433">Leucine-rich repeat</keyword>
<reference evidence="3 4" key="1">
    <citation type="submission" date="2019-04" db="EMBL/GenBank/DDBJ databases">
        <authorList>
            <consortium name="Wellcome Sanger Institute Data Sharing"/>
        </authorList>
    </citation>
    <scope>NUCLEOTIDE SEQUENCE [LARGE SCALE GENOMIC DNA]</scope>
</reference>
<reference evidence="3" key="2">
    <citation type="submission" date="2025-08" db="UniProtKB">
        <authorList>
            <consortium name="Ensembl"/>
        </authorList>
    </citation>
    <scope>IDENTIFICATION</scope>
</reference>
<keyword evidence="4" id="KW-1185">Reference proteome</keyword>
<dbReference type="InterPro" id="IPR001611">
    <property type="entry name" value="Leu-rich_rpt"/>
</dbReference>
<dbReference type="Pfam" id="PF13516">
    <property type="entry name" value="LRR_6"/>
    <property type="match status" value="1"/>
</dbReference>
<evidence type="ECO:0000256" key="2">
    <source>
        <dbReference type="ARBA" id="ARBA00022737"/>
    </source>
</evidence>
<dbReference type="SMART" id="SM00368">
    <property type="entry name" value="LRR_RI"/>
    <property type="match status" value="2"/>
</dbReference>
<accession>A0A8C9SNH8</accession>
<dbReference type="PANTHER" id="PTHR24106">
    <property type="entry name" value="NACHT, LRR AND CARD DOMAINS-CONTAINING"/>
    <property type="match status" value="1"/>
</dbReference>
<dbReference type="Proteomes" id="UP000694397">
    <property type="component" value="Chromosome 2"/>
</dbReference>
<dbReference type="OrthoDB" id="120976at2759"/>
<dbReference type="InterPro" id="IPR051261">
    <property type="entry name" value="NLR"/>
</dbReference>
<evidence type="ECO:0000313" key="4">
    <source>
        <dbReference type="Proteomes" id="UP000694397"/>
    </source>
</evidence>
<name>A0A8C9SNH8_SCLFO</name>
<evidence type="ECO:0000313" key="3">
    <source>
        <dbReference type="Ensembl" id="ENSSFOP00015036978.2"/>
    </source>
</evidence>
<protein>
    <submittedName>
        <fullName evidence="3">Uncharacterized protein</fullName>
    </submittedName>
</protein>
<dbReference type="InterPro" id="IPR032675">
    <property type="entry name" value="LRR_dom_sf"/>
</dbReference>
<organism evidence="3 4">
    <name type="scientific">Scleropages formosus</name>
    <name type="common">Asian bonytongue</name>
    <name type="synonym">Osteoglossum formosum</name>
    <dbReference type="NCBI Taxonomy" id="113540"/>
    <lineage>
        <taxon>Eukaryota</taxon>
        <taxon>Metazoa</taxon>
        <taxon>Chordata</taxon>
        <taxon>Craniata</taxon>
        <taxon>Vertebrata</taxon>
        <taxon>Euteleostomi</taxon>
        <taxon>Actinopterygii</taxon>
        <taxon>Neopterygii</taxon>
        <taxon>Teleostei</taxon>
        <taxon>Osteoglossocephala</taxon>
        <taxon>Osteoglossomorpha</taxon>
        <taxon>Osteoglossiformes</taxon>
        <taxon>Osteoglossidae</taxon>
        <taxon>Scleropages</taxon>
    </lineage>
</organism>
<dbReference type="AlphaFoldDB" id="A0A8C9SNH8"/>
<sequence length="145" mass="16123">FFLDVQDVSGHLMILSYWADVLGIITHLSASVSLRLKLCGLTEKCCEALASVLTSNSSHLRELDLSDNDLWDSGVKLLSTGLGNKRCKLDTLRSVLLGNTLMEHCCCSYHSAPHDLCQIYLQKSNKTAKTSKLKKVLSQRRQHCS</sequence>
<proteinExistence type="predicted"/>
<dbReference type="GeneTree" id="ENSGT01130000278670"/>
<reference evidence="3" key="3">
    <citation type="submission" date="2025-09" db="UniProtKB">
        <authorList>
            <consortium name="Ensembl"/>
        </authorList>
    </citation>
    <scope>IDENTIFICATION</scope>
</reference>
<dbReference type="Ensembl" id="ENSSFOT00015037380.2">
    <property type="protein sequence ID" value="ENSSFOP00015036978.2"/>
    <property type="gene ID" value="ENSSFOG00015007420.2"/>
</dbReference>
<keyword evidence="2" id="KW-0677">Repeat</keyword>
<evidence type="ECO:0000256" key="1">
    <source>
        <dbReference type="ARBA" id="ARBA00022614"/>
    </source>
</evidence>
<dbReference type="Gene3D" id="3.80.10.10">
    <property type="entry name" value="Ribonuclease Inhibitor"/>
    <property type="match status" value="1"/>
</dbReference>